<protein>
    <submittedName>
        <fullName evidence="2">Uncharacterized protein</fullName>
    </submittedName>
</protein>
<keyword evidence="3" id="KW-1185">Reference proteome</keyword>
<organism evidence="2 3">
    <name type="scientific">Exophiala sideris</name>
    <dbReference type="NCBI Taxonomy" id="1016849"/>
    <lineage>
        <taxon>Eukaryota</taxon>
        <taxon>Fungi</taxon>
        <taxon>Dikarya</taxon>
        <taxon>Ascomycota</taxon>
        <taxon>Pezizomycotina</taxon>
        <taxon>Eurotiomycetes</taxon>
        <taxon>Chaetothyriomycetidae</taxon>
        <taxon>Chaetothyriales</taxon>
        <taxon>Herpotrichiellaceae</taxon>
        <taxon>Exophiala</taxon>
    </lineage>
</organism>
<evidence type="ECO:0000313" key="2">
    <source>
        <dbReference type="EMBL" id="KAK5059536.1"/>
    </source>
</evidence>
<proteinExistence type="predicted"/>
<name>A0ABR0JA24_9EURO</name>
<dbReference type="Proteomes" id="UP001345691">
    <property type="component" value="Unassembled WGS sequence"/>
</dbReference>
<reference evidence="2 3" key="1">
    <citation type="submission" date="2023-08" db="EMBL/GenBank/DDBJ databases">
        <title>Black Yeasts Isolated from many extreme environments.</title>
        <authorList>
            <person name="Coleine C."/>
            <person name="Stajich J.E."/>
            <person name="Selbmann L."/>
        </authorList>
    </citation>
    <scope>NUCLEOTIDE SEQUENCE [LARGE SCALE GENOMIC DNA]</scope>
    <source>
        <strain evidence="2 3">CCFEE 6328</strain>
    </source>
</reference>
<evidence type="ECO:0000256" key="1">
    <source>
        <dbReference type="SAM" id="MobiDB-lite"/>
    </source>
</evidence>
<dbReference type="EMBL" id="JAVRRF010000012">
    <property type="protein sequence ID" value="KAK5059536.1"/>
    <property type="molecule type" value="Genomic_DNA"/>
</dbReference>
<accession>A0ABR0JA24</accession>
<comment type="caution">
    <text evidence="2">The sequence shown here is derived from an EMBL/GenBank/DDBJ whole genome shotgun (WGS) entry which is preliminary data.</text>
</comment>
<feature type="region of interest" description="Disordered" evidence="1">
    <location>
        <begin position="1"/>
        <end position="56"/>
    </location>
</feature>
<feature type="compositionally biased region" description="Polar residues" evidence="1">
    <location>
        <begin position="1"/>
        <end position="21"/>
    </location>
</feature>
<evidence type="ECO:0000313" key="3">
    <source>
        <dbReference type="Proteomes" id="UP001345691"/>
    </source>
</evidence>
<gene>
    <name evidence="2" type="ORF">LTR69_006125</name>
</gene>
<sequence length="56" mass="5758">MDARTPTQNTQSVAQPDSSVETVVAEQPSVQKAMDPTQAPVGLRGGGEGEDICCGL</sequence>